<feature type="domain" description="Glycosyltransferase N-terminal" evidence="4">
    <location>
        <begin position="11"/>
        <end position="48"/>
    </location>
</feature>
<dbReference type="CDD" id="cd03784">
    <property type="entry name" value="GT1_Gtf-like"/>
    <property type="match status" value="1"/>
</dbReference>
<dbReference type="Proteomes" id="UP000275267">
    <property type="component" value="Unassembled WGS sequence"/>
</dbReference>
<evidence type="ECO:0000256" key="1">
    <source>
        <dbReference type="ARBA" id="ARBA00009995"/>
    </source>
</evidence>
<proteinExistence type="inferred from homology"/>
<dbReference type="PANTHER" id="PTHR11926:SF1403">
    <property type="entry name" value="GLYCOSYLTRANSFERASE"/>
    <property type="match status" value="1"/>
</dbReference>
<dbReference type="OrthoDB" id="5835829at2759"/>
<feature type="region of interest" description="Disordered" evidence="3">
    <location>
        <begin position="601"/>
        <end position="669"/>
    </location>
</feature>
<dbReference type="GO" id="GO:0080043">
    <property type="term" value="F:quercetin 3-O-glucosyltransferase activity"/>
    <property type="evidence" value="ECO:0007669"/>
    <property type="project" value="TreeGrafter"/>
</dbReference>
<dbReference type="InterPro" id="IPR058980">
    <property type="entry name" value="Glyco_transf_N"/>
</dbReference>
<dbReference type="AlphaFoldDB" id="A0A3L6T606"/>
<organism evidence="5 6">
    <name type="scientific">Panicum miliaceum</name>
    <name type="common">Proso millet</name>
    <name type="synonym">Broomcorn millet</name>
    <dbReference type="NCBI Taxonomy" id="4540"/>
    <lineage>
        <taxon>Eukaryota</taxon>
        <taxon>Viridiplantae</taxon>
        <taxon>Streptophyta</taxon>
        <taxon>Embryophyta</taxon>
        <taxon>Tracheophyta</taxon>
        <taxon>Spermatophyta</taxon>
        <taxon>Magnoliopsida</taxon>
        <taxon>Liliopsida</taxon>
        <taxon>Poales</taxon>
        <taxon>Poaceae</taxon>
        <taxon>PACMAD clade</taxon>
        <taxon>Panicoideae</taxon>
        <taxon>Panicodae</taxon>
        <taxon>Paniceae</taxon>
        <taxon>Panicinae</taxon>
        <taxon>Panicum</taxon>
        <taxon>Panicum sect. Panicum</taxon>
    </lineage>
</organism>
<name>A0A3L6T606_PANMI</name>
<evidence type="ECO:0000313" key="5">
    <source>
        <dbReference type="EMBL" id="RLN33624.1"/>
    </source>
</evidence>
<dbReference type="GO" id="GO:0080044">
    <property type="term" value="F:quercetin 7-O-glucosyltransferase activity"/>
    <property type="evidence" value="ECO:0007669"/>
    <property type="project" value="TreeGrafter"/>
</dbReference>
<dbReference type="SUPFAM" id="SSF53756">
    <property type="entry name" value="UDP-Glycosyltransferase/glycogen phosphorylase"/>
    <property type="match status" value="1"/>
</dbReference>
<dbReference type="Gene3D" id="3.40.50.2000">
    <property type="entry name" value="Glycogen Phosphorylase B"/>
    <property type="match status" value="3"/>
</dbReference>
<reference evidence="6" key="1">
    <citation type="journal article" date="2019" name="Nat. Commun.">
        <title>The genome of broomcorn millet.</title>
        <authorList>
            <person name="Zou C."/>
            <person name="Miki D."/>
            <person name="Li D."/>
            <person name="Tang Q."/>
            <person name="Xiao L."/>
            <person name="Rajput S."/>
            <person name="Deng P."/>
            <person name="Jia W."/>
            <person name="Huang R."/>
            <person name="Zhang M."/>
            <person name="Sun Y."/>
            <person name="Hu J."/>
            <person name="Fu X."/>
            <person name="Schnable P.S."/>
            <person name="Li F."/>
            <person name="Zhang H."/>
            <person name="Feng B."/>
            <person name="Zhu X."/>
            <person name="Liu R."/>
            <person name="Schnable J.C."/>
            <person name="Zhu J.-K."/>
            <person name="Zhang H."/>
        </authorList>
    </citation>
    <scope>NUCLEOTIDE SEQUENCE [LARGE SCALE GENOMIC DNA]</scope>
</reference>
<evidence type="ECO:0000313" key="6">
    <source>
        <dbReference type="Proteomes" id="UP000275267"/>
    </source>
</evidence>
<sequence>MAPAASSDQTSINVLLVPFPVQGHINPLLQFGKRLASHGGVRCTLAATRFVANSTRPTPSSVHVAVFSDGCDAGGPDEVGGMGAPYYERLESAGSETLDALLASESERGRPTCAVDILYAHAWAGRVPPPPLLRPEDVRGCLDGLSCRLEVGDLPTFMTDASYPTSFRELLVNQFLGLDDAEHVLVNSFRDLEPQEADYMASAWRAKMVGPTVPSAFLDNRLLDDVAYGIHLHTPMTAECKAWLDAQLAESVLYVAFGSMASLGPDQMSEVAEGLYGSGKPFLWVVRATETAKLPEGFANKAQARGLIVPWCPQLEQILLSGCVGMVGHKIPAAGLRKHGKKMSEVIRFYNGDRDCPVEEIHYRDGARDLLLFSVKGDVPEYPCVEFSTDEIKQHDKVALLRYSTPILPDKNGILVELLVKEPGIYTGRIKDGKVIGLHLATYGLNMKDGVSARTMLQVLREWLGVGEDNQATIKELLQMVYDNLESSYVPTDRDDDYHTTSLPLKDASENDACLESGSIYDGSIYDVWLRWGRTKHAAHLGLQLVERIDEHVVGFLQALELAHHQLEVGRVRAGPDPEEPRQALRLERRQPGQADQPLIRRHAHPAAPHVPVGDVDGARLREEGGGGAAVAPGHGPRPRQERVVDHRADGAAAAASSRRRSASVGRRPWSARRLPNWSIGWTWPWLGYGRRSTWLPPPAAVSPSPPVWEPM</sequence>
<protein>
    <submittedName>
        <fullName evidence="5">Crocetin glucosyltransferase 2-like</fullName>
    </submittedName>
</protein>
<evidence type="ECO:0000256" key="2">
    <source>
        <dbReference type="ARBA" id="ARBA00022679"/>
    </source>
</evidence>
<evidence type="ECO:0000256" key="3">
    <source>
        <dbReference type="SAM" id="MobiDB-lite"/>
    </source>
</evidence>
<feature type="compositionally biased region" description="Basic and acidic residues" evidence="3">
    <location>
        <begin position="639"/>
        <end position="650"/>
    </location>
</feature>
<comment type="similarity">
    <text evidence="1">Belongs to the UDP-glycosyltransferase family.</text>
</comment>
<dbReference type="PANTHER" id="PTHR11926">
    <property type="entry name" value="GLUCOSYL/GLUCURONOSYL TRANSFERASES"/>
    <property type="match status" value="1"/>
</dbReference>
<gene>
    <name evidence="5" type="ORF">C2845_PM03G03300</name>
</gene>
<evidence type="ECO:0000259" key="4">
    <source>
        <dbReference type="Pfam" id="PF26168"/>
    </source>
</evidence>
<dbReference type="Pfam" id="PF26168">
    <property type="entry name" value="Glyco_transf_N"/>
    <property type="match status" value="1"/>
</dbReference>
<dbReference type="InterPro" id="IPR002213">
    <property type="entry name" value="UDP_glucos_trans"/>
</dbReference>
<keyword evidence="2" id="KW-0808">Transferase</keyword>
<dbReference type="Pfam" id="PF00201">
    <property type="entry name" value="UDPGT"/>
    <property type="match status" value="1"/>
</dbReference>
<dbReference type="STRING" id="4540.A0A3L6T606"/>
<keyword evidence="6" id="KW-1185">Reference proteome</keyword>
<comment type="caution">
    <text evidence="5">The sequence shown here is derived from an EMBL/GenBank/DDBJ whole genome shotgun (WGS) entry which is preliminary data.</text>
</comment>
<accession>A0A3L6T606</accession>
<dbReference type="EMBL" id="PQIB02000002">
    <property type="protein sequence ID" value="RLN33624.1"/>
    <property type="molecule type" value="Genomic_DNA"/>
</dbReference>
<feature type="compositionally biased region" description="Low complexity" evidence="3">
    <location>
        <begin position="651"/>
        <end position="668"/>
    </location>
</feature>